<dbReference type="NCBIfam" id="TIGR00553">
    <property type="entry name" value="pabB"/>
    <property type="match status" value="1"/>
</dbReference>
<sequence>MHKKTVVDFKELGHRLIFENPVKILATKLIDDVEAILKKVVYYQSQGYYVVGYVSYEAGKAFENNFSVKTFPLSGEYLVYFTVHSEVKKEPFPLDYEMNITMPQVWESKTDKDEYEKAISEIRQQIRQGNTYQVNYTVQLHNRINSNLFELYNRLVIEQDAKYNCYIEHDDFAVLSMSPELFFEKNGSKLTTRPMKGTVARGINDAQDFRNKYWLANDSKNRSENMMIVDLLRNDMGRISELGSVTVSKLCDIEQYSTVWQMTSTIESQLKKDLSLFDIFNALFPCGSITGAPKISTMSIINQLETSPRGVYCGSIGICLPHDDRAIFNVAIRTIQVKGDQAIYGVGGGITWDSEWESEYRETREKSAFLYKSQPTFDILTTAKITQKKVIFLKEHTKRLKSSARFFGWPFSETEFLDKISELLKTLDLSDYRLRVLLHKSGQLSFEVSILEDLPSTFLQAKLVQREEACDSPFTYFKTSYRPHIPNSDKEQVFISSDGYLQETSIGNIILEIDGTYYTPPVEVGILDGIYRKYLIQQGEVTERYLTKTDLENADHIYVCNSVRGLYEIDII</sequence>
<dbReference type="PRINTS" id="PR00095">
    <property type="entry name" value="ANTSNTHASEI"/>
</dbReference>
<feature type="domain" description="Chorismate-utilising enzyme C-terminal" evidence="1">
    <location>
        <begin position="112"/>
        <end position="366"/>
    </location>
</feature>
<proteinExistence type="predicted"/>
<dbReference type="PANTHER" id="PTHR11236:SF50">
    <property type="entry name" value="AMINODEOXYCHORISMATE SYNTHASE COMPONENT 1"/>
    <property type="match status" value="1"/>
</dbReference>
<organism evidence="2 3">
    <name type="scientific">Streptococcus gallolyticus</name>
    <dbReference type="NCBI Taxonomy" id="315405"/>
    <lineage>
        <taxon>Bacteria</taxon>
        <taxon>Bacillati</taxon>
        <taxon>Bacillota</taxon>
        <taxon>Bacilli</taxon>
        <taxon>Lactobacillales</taxon>
        <taxon>Streptococcaceae</taxon>
        <taxon>Streptococcus</taxon>
    </lineage>
</organism>
<dbReference type="InterPro" id="IPR005802">
    <property type="entry name" value="ADC_synth_comp_1"/>
</dbReference>
<dbReference type="SUPFAM" id="SSF56752">
    <property type="entry name" value="D-aminoacid aminotransferase-like PLP-dependent enzymes"/>
    <property type="match status" value="1"/>
</dbReference>
<evidence type="ECO:0000259" key="1">
    <source>
        <dbReference type="Pfam" id="PF00425"/>
    </source>
</evidence>
<dbReference type="InterPro" id="IPR001544">
    <property type="entry name" value="Aminotrans_IV"/>
</dbReference>
<reference evidence="2 3" key="1">
    <citation type="submission" date="2014-02" db="EMBL/GenBank/DDBJ databases">
        <authorList>
            <person name="Manrique M."/>
        </authorList>
    </citation>
    <scope>NUCLEOTIDE SEQUENCE [LARGE SCALE GENOMIC DNA]</scope>
    <source>
        <strain evidence="2 3">LMG17956</strain>
    </source>
</reference>
<dbReference type="Pfam" id="PF00425">
    <property type="entry name" value="Chorismate_bind"/>
    <property type="match status" value="1"/>
</dbReference>
<dbReference type="SUPFAM" id="SSF56322">
    <property type="entry name" value="ADC synthase"/>
    <property type="match status" value="1"/>
</dbReference>
<name>A0A060RLH2_9STRE</name>
<dbReference type="Proteomes" id="UP000027584">
    <property type="component" value="Unassembled WGS sequence"/>
</dbReference>
<dbReference type="InterPro" id="IPR005801">
    <property type="entry name" value="ADC_synthase"/>
</dbReference>
<dbReference type="InterPro" id="IPR019999">
    <property type="entry name" value="Anth_synth_I-like"/>
</dbReference>
<dbReference type="InterPro" id="IPR043132">
    <property type="entry name" value="BCAT-like_C"/>
</dbReference>
<comment type="caution">
    <text evidence="2">The sequence shown here is derived from an EMBL/GenBank/DDBJ whole genome shotgun (WGS) entry which is preliminary data.</text>
</comment>
<dbReference type="Gene3D" id="3.60.120.10">
    <property type="entry name" value="Anthranilate synthase"/>
    <property type="match status" value="1"/>
</dbReference>
<dbReference type="AlphaFoldDB" id="A0A060RLH2"/>
<dbReference type="InterPro" id="IPR015890">
    <property type="entry name" value="Chorismate_C"/>
</dbReference>
<protein>
    <submittedName>
        <fullName evidence="2">Putative anthranilate/para-aminobenzoate synthase</fullName>
    </submittedName>
</protein>
<accession>A0A060RLH2</accession>
<dbReference type="GO" id="GO:0000162">
    <property type="term" value="P:L-tryptophan biosynthetic process"/>
    <property type="evidence" value="ECO:0007669"/>
    <property type="project" value="TreeGrafter"/>
</dbReference>
<evidence type="ECO:0000313" key="2">
    <source>
        <dbReference type="EMBL" id="CDO18954.1"/>
    </source>
</evidence>
<dbReference type="Gene3D" id="3.20.10.10">
    <property type="entry name" value="D-amino Acid Aminotransferase, subunit A, domain 2"/>
    <property type="match status" value="1"/>
</dbReference>
<dbReference type="InterPro" id="IPR036038">
    <property type="entry name" value="Aminotransferase-like"/>
</dbReference>
<dbReference type="GO" id="GO:0046820">
    <property type="term" value="F:4-amino-4-deoxychorismate synthase activity"/>
    <property type="evidence" value="ECO:0007669"/>
    <property type="project" value="TreeGrafter"/>
</dbReference>
<dbReference type="Pfam" id="PF01063">
    <property type="entry name" value="Aminotran_4"/>
    <property type="match status" value="1"/>
</dbReference>
<dbReference type="GO" id="GO:0009396">
    <property type="term" value="P:folic acid-containing compound biosynthetic process"/>
    <property type="evidence" value="ECO:0007669"/>
    <property type="project" value="InterPro"/>
</dbReference>
<evidence type="ECO:0000313" key="3">
    <source>
        <dbReference type="Proteomes" id="UP000027584"/>
    </source>
</evidence>
<dbReference type="Gene3D" id="3.30.470.10">
    <property type="match status" value="1"/>
</dbReference>
<dbReference type="InterPro" id="IPR043131">
    <property type="entry name" value="BCAT-like_N"/>
</dbReference>
<gene>
    <name evidence="2" type="ORF">BN963_SGAL_02161</name>
</gene>
<dbReference type="PANTHER" id="PTHR11236">
    <property type="entry name" value="AMINOBENZOATE/ANTHRANILATE SYNTHASE"/>
    <property type="match status" value="1"/>
</dbReference>
<dbReference type="EMBL" id="CCBC010000211">
    <property type="protein sequence ID" value="CDO18954.1"/>
    <property type="molecule type" value="Genomic_DNA"/>
</dbReference>
<reference evidence="2 3" key="2">
    <citation type="submission" date="2014-05" db="EMBL/GenBank/DDBJ databases">
        <title>Genome sequence of Streptococcus gallolyticus.</title>
        <authorList>
            <person name="Del Campo R."/>
        </authorList>
    </citation>
    <scope>NUCLEOTIDE SEQUENCE [LARGE SCALE GENOMIC DNA]</scope>
    <source>
        <strain evidence="2 3">LMG17956</strain>
    </source>
</reference>